<dbReference type="InterPro" id="IPR018060">
    <property type="entry name" value="HTH_AraC"/>
</dbReference>
<evidence type="ECO:0000256" key="2">
    <source>
        <dbReference type="ARBA" id="ARBA00023125"/>
    </source>
</evidence>
<evidence type="ECO:0000256" key="3">
    <source>
        <dbReference type="ARBA" id="ARBA00023163"/>
    </source>
</evidence>
<evidence type="ECO:0000259" key="5">
    <source>
        <dbReference type="PROSITE" id="PS01124"/>
    </source>
</evidence>
<dbReference type="PANTHER" id="PTHR47894">
    <property type="entry name" value="HTH-TYPE TRANSCRIPTIONAL REGULATOR GADX"/>
    <property type="match status" value="1"/>
</dbReference>
<dbReference type="SMART" id="SM00342">
    <property type="entry name" value="HTH_ARAC"/>
    <property type="match status" value="1"/>
</dbReference>
<name>A0A2U8FPQ7_9BURK</name>
<evidence type="ECO:0000256" key="4">
    <source>
        <dbReference type="SAM" id="MobiDB-lite"/>
    </source>
</evidence>
<evidence type="ECO:0000313" key="6">
    <source>
        <dbReference type="EMBL" id="AWI53025.1"/>
    </source>
</evidence>
<dbReference type="GO" id="GO:0000976">
    <property type="term" value="F:transcription cis-regulatory region binding"/>
    <property type="evidence" value="ECO:0007669"/>
    <property type="project" value="TreeGrafter"/>
</dbReference>
<dbReference type="EMBL" id="CP029210">
    <property type="protein sequence ID" value="AWI53025.1"/>
    <property type="molecule type" value="Genomic_DNA"/>
</dbReference>
<reference evidence="6 7" key="1">
    <citation type="submission" date="2018-05" db="EMBL/GenBank/DDBJ databases">
        <title>complete genome sequence of Aquabacterium olei NBRC 110486.</title>
        <authorList>
            <person name="Tang B."/>
            <person name="Chang J."/>
            <person name="Zhang L."/>
            <person name="Yang H."/>
        </authorList>
    </citation>
    <scope>NUCLEOTIDE SEQUENCE [LARGE SCALE GENOMIC DNA]</scope>
    <source>
        <strain evidence="6 7">NBRC 110486</strain>
    </source>
</reference>
<gene>
    <name evidence="6" type="ORF">DEH84_05970</name>
</gene>
<evidence type="ECO:0000313" key="7">
    <source>
        <dbReference type="Proteomes" id="UP000244892"/>
    </source>
</evidence>
<feature type="domain" description="HTH araC/xylS-type" evidence="5">
    <location>
        <begin position="293"/>
        <end position="395"/>
    </location>
</feature>
<protein>
    <recommendedName>
        <fullName evidence="5">HTH araC/xylS-type domain-containing protein</fullName>
    </recommendedName>
</protein>
<dbReference type="AlphaFoldDB" id="A0A2U8FPQ7"/>
<dbReference type="GO" id="GO:0005829">
    <property type="term" value="C:cytosol"/>
    <property type="evidence" value="ECO:0007669"/>
    <property type="project" value="TreeGrafter"/>
</dbReference>
<organism evidence="6 7">
    <name type="scientific">Aquabacterium olei</name>
    <dbReference type="NCBI Taxonomy" id="1296669"/>
    <lineage>
        <taxon>Bacteria</taxon>
        <taxon>Pseudomonadati</taxon>
        <taxon>Pseudomonadota</taxon>
        <taxon>Betaproteobacteria</taxon>
        <taxon>Burkholderiales</taxon>
        <taxon>Aquabacterium</taxon>
    </lineage>
</organism>
<dbReference type="Gene3D" id="1.10.10.60">
    <property type="entry name" value="Homeodomain-like"/>
    <property type="match status" value="1"/>
</dbReference>
<dbReference type="InterPro" id="IPR009057">
    <property type="entry name" value="Homeodomain-like_sf"/>
</dbReference>
<keyword evidence="3" id="KW-0804">Transcription</keyword>
<accession>A0A2U8FPQ7</accession>
<evidence type="ECO:0000256" key="1">
    <source>
        <dbReference type="ARBA" id="ARBA00023015"/>
    </source>
</evidence>
<dbReference type="PROSITE" id="PS01124">
    <property type="entry name" value="HTH_ARAC_FAMILY_2"/>
    <property type="match status" value="1"/>
</dbReference>
<keyword evidence="7" id="KW-1185">Reference proteome</keyword>
<keyword evidence="1" id="KW-0805">Transcription regulation</keyword>
<dbReference type="KEGG" id="aon:DEH84_05970"/>
<proteinExistence type="predicted"/>
<feature type="region of interest" description="Disordered" evidence="4">
    <location>
        <begin position="1"/>
        <end position="22"/>
    </location>
</feature>
<keyword evidence="2" id="KW-0238">DNA-binding</keyword>
<dbReference type="PANTHER" id="PTHR47894:SF1">
    <property type="entry name" value="HTH-TYPE TRANSCRIPTIONAL REGULATOR VQSM"/>
    <property type="match status" value="1"/>
</dbReference>
<dbReference type="SUPFAM" id="SSF46689">
    <property type="entry name" value="Homeodomain-like"/>
    <property type="match status" value="1"/>
</dbReference>
<dbReference type="Pfam" id="PF12625">
    <property type="entry name" value="Arabinose_bd"/>
    <property type="match status" value="1"/>
</dbReference>
<dbReference type="InterPro" id="IPR032687">
    <property type="entry name" value="AraC-type_N"/>
</dbReference>
<dbReference type="Pfam" id="PF12833">
    <property type="entry name" value="HTH_18"/>
    <property type="match status" value="1"/>
</dbReference>
<dbReference type="GO" id="GO:0003700">
    <property type="term" value="F:DNA-binding transcription factor activity"/>
    <property type="evidence" value="ECO:0007669"/>
    <property type="project" value="InterPro"/>
</dbReference>
<dbReference type="Proteomes" id="UP000244892">
    <property type="component" value="Chromosome"/>
</dbReference>
<dbReference type="PROSITE" id="PS00041">
    <property type="entry name" value="HTH_ARAC_FAMILY_1"/>
    <property type="match status" value="1"/>
</dbReference>
<dbReference type="InterPro" id="IPR018062">
    <property type="entry name" value="HTH_AraC-typ_CS"/>
</dbReference>
<sequence>MARKIPWLAPGQGLNSDTRKSRSAPSVTTLNLVVFVVRYTTRPYCIDLNRTAMQVTQAPRTTLSSVPLPALGSWRQAASVCGFPVEQALSEAGIGPHDKLQAQMRVSPDVLLKAFSRCVESAKGRHFPFVLGDCFVFEHYAEFDAFIASCSTVRDILELAGWARELLTPWMELRLDEFNAEAHLRVEMTVPHADSAKLAPVREVMLAAVYQLITRATREPQWLLSVRVSGPKPDYAQEFNDHFRVPVFFDEGMDALVMDRRWLDAPLRTPVPQVLTRARQMIERRLSQEGGTRRVVDEVRWALERRPELLREGLDATASALGLHPRTLQRRLQSEGMKYVDIQSEAKLHRARVMLKRRAISMESISTELGFSDRRAFTFAFKRWTGLSPSAYRNQLNAVGVAR</sequence>